<dbReference type="Proteomes" id="UP000525298">
    <property type="component" value="Unassembled WGS sequence"/>
</dbReference>
<dbReference type="Gene3D" id="3.30.1380.10">
    <property type="match status" value="1"/>
</dbReference>
<keyword evidence="3" id="KW-0645">Protease</keyword>
<reference evidence="12 13" key="1">
    <citation type="submission" date="2020-07" db="EMBL/GenBank/DDBJ databases">
        <title>Genomic Encyclopedia of Type Strains, Phase IV (KMG-IV): sequencing the most valuable type-strain genomes for metagenomic binning, comparative biology and taxonomic classification.</title>
        <authorList>
            <person name="Goeker M."/>
        </authorList>
    </citation>
    <scope>NUCLEOTIDE SEQUENCE [LARGE SCALE GENOMIC DNA]</scope>
    <source>
        <strain evidence="12 13">DSM 17721</strain>
    </source>
</reference>
<dbReference type="GO" id="GO:0071555">
    <property type="term" value="P:cell wall organization"/>
    <property type="evidence" value="ECO:0007669"/>
    <property type="project" value="UniProtKB-KW"/>
</dbReference>
<evidence type="ECO:0000256" key="9">
    <source>
        <dbReference type="ARBA" id="ARBA00023316"/>
    </source>
</evidence>
<sequence length="152" mass="17258">MRRRGISGVLCVHNIHTGESLRIRYLDDQGNWIAGAREKLDQIFRCHYNGTVKPIEPSLYLLIDRIHTRLGAGRRPVQLISGYRSPEYNRLLRSRSSGVAKNSYHLKAMAADIHISGINDRRLYQAAREIKAGGAGSYSEFVHVDVGPVRFW</sequence>
<evidence type="ECO:0000256" key="2">
    <source>
        <dbReference type="ARBA" id="ARBA00004776"/>
    </source>
</evidence>
<dbReference type="PANTHER" id="PTHR37425">
    <property type="match status" value="1"/>
</dbReference>
<keyword evidence="6" id="KW-0378">Hydrolase</keyword>
<dbReference type="InterPro" id="IPR010275">
    <property type="entry name" value="MepK"/>
</dbReference>
<evidence type="ECO:0000256" key="11">
    <source>
        <dbReference type="ARBA" id="ARBA00093666"/>
    </source>
</evidence>
<dbReference type="GO" id="GO:0008237">
    <property type="term" value="F:metallopeptidase activity"/>
    <property type="evidence" value="ECO:0007669"/>
    <property type="project" value="UniProtKB-KW"/>
</dbReference>
<dbReference type="EMBL" id="JACDUS010000005">
    <property type="protein sequence ID" value="MBA2881791.1"/>
    <property type="molecule type" value="Genomic_DNA"/>
</dbReference>
<comment type="pathway">
    <text evidence="2">Cell wall biogenesis; cell wall polysaccharide biosynthesis.</text>
</comment>
<evidence type="ECO:0000256" key="5">
    <source>
        <dbReference type="ARBA" id="ARBA00022729"/>
    </source>
</evidence>
<proteinExistence type="inferred from homology"/>
<keyword evidence="8" id="KW-0482">Metalloprotease</keyword>
<keyword evidence="7" id="KW-0862">Zinc</keyword>
<organism evidence="12 13">
    <name type="scientific">Desulfosalsimonas propionicica</name>
    <dbReference type="NCBI Taxonomy" id="332175"/>
    <lineage>
        <taxon>Bacteria</taxon>
        <taxon>Pseudomonadati</taxon>
        <taxon>Thermodesulfobacteriota</taxon>
        <taxon>Desulfobacteria</taxon>
        <taxon>Desulfobacterales</taxon>
        <taxon>Desulfosalsimonadaceae</taxon>
        <taxon>Desulfosalsimonas</taxon>
    </lineage>
</organism>
<keyword evidence="13" id="KW-1185">Reference proteome</keyword>
<dbReference type="SUPFAM" id="SSF55166">
    <property type="entry name" value="Hedgehog/DD-peptidase"/>
    <property type="match status" value="1"/>
</dbReference>
<dbReference type="PANTHER" id="PTHR37425:SF1">
    <property type="entry name" value="OUTER MEMBRANE PROTEIN"/>
    <property type="match status" value="1"/>
</dbReference>
<evidence type="ECO:0000256" key="1">
    <source>
        <dbReference type="ARBA" id="ARBA00001947"/>
    </source>
</evidence>
<gene>
    <name evidence="12" type="ORF">HNR65_002122</name>
</gene>
<keyword evidence="4" id="KW-0479">Metal-binding</keyword>
<dbReference type="Pfam" id="PF05951">
    <property type="entry name" value="Peptidase_M15_2"/>
    <property type="match status" value="1"/>
</dbReference>
<keyword evidence="9" id="KW-0961">Cell wall biogenesis/degradation</keyword>
<dbReference type="InterPro" id="IPR009045">
    <property type="entry name" value="Zn_M74/Hedgehog-like"/>
</dbReference>
<dbReference type="RefSeq" id="WP_181551444.1">
    <property type="nucleotide sequence ID" value="NZ_JACDUS010000005.1"/>
</dbReference>
<evidence type="ECO:0000256" key="6">
    <source>
        <dbReference type="ARBA" id="ARBA00022801"/>
    </source>
</evidence>
<protein>
    <recommendedName>
        <fullName evidence="11">Murein endopeptidase K</fullName>
    </recommendedName>
</protein>
<evidence type="ECO:0000256" key="8">
    <source>
        <dbReference type="ARBA" id="ARBA00023049"/>
    </source>
</evidence>
<keyword evidence="5" id="KW-0732">Signal</keyword>
<evidence type="ECO:0000313" key="12">
    <source>
        <dbReference type="EMBL" id="MBA2881791.1"/>
    </source>
</evidence>
<accession>A0A7W0C9S0</accession>
<dbReference type="GO" id="GO:0006508">
    <property type="term" value="P:proteolysis"/>
    <property type="evidence" value="ECO:0007669"/>
    <property type="project" value="UniProtKB-KW"/>
</dbReference>
<comment type="similarity">
    <text evidence="10">Belongs to the peptidase M15 family.</text>
</comment>
<comment type="caution">
    <text evidence="12">The sequence shown here is derived from an EMBL/GenBank/DDBJ whole genome shotgun (WGS) entry which is preliminary data.</text>
</comment>
<evidence type="ECO:0000256" key="4">
    <source>
        <dbReference type="ARBA" id="ARBA00022723"/>
    </source>
</evidence>
<dbReference type="AlphaFoldDB" id="A0A7W0C9S0"/>
<evidence type="ECO:0000313" key="13">
    <source>
        <dbReference type="Proteomes" id="UP000525298"/>
    </source>
</evidence>
<comment type="cofactor">
    <cofactor evidence="1">
        <name>Zn(2+)</name>
        <dbReference type="ChEBI" id="CHEBI:29105"/>
    </cofactor>
</comment>
<evidence type="ECO:0000256" key="3">
    <source>
        <dbReference type="ARBA" id="ARBA00022670"/>
    </source>
</evidence>
<evidence type="ECO:0000256" key="7">
    <source>
        <dbReference type="ARBA" id="ARBA00022833"/>
    </source>
</evidence>
<evidence type="ECO:0000256" key="10">
    <source>
        <dbReference type="ARBA" id="ARBA00093448"/>
    </source>
</evidence>
<dbReference type="GO" id="GO:0046872">
    <property type="term" value="F:metal ion binding"/>
    <property type="evidence" value="ECO:0007669"/>
    <property type="project" value="UniProtKB-KW"/>
</dbReference>
<name>A0A7W0C9S0_9BACT</name>